<feature type="domain" description="Glycosyl transferase family 1" evidence="1">
    <location>
        <begin position="188"/>
        <end position="344"/>
    </location>
</feature>
<dbReference type="InterPro" id="IPR028098">
    <property type="entry name" value="Glyco_trans_4-like_N"/>
</dbReference>
<dbReference type="Proteomes" id="UP000284243">
    <property type="component" value="Unassembled WGS sequence"/>
</dbReference>
<name>A0A412TKA4_9BACT</name>
<evidence type="ECO:0000313" key="4">
    <source>
        <dbReference type="Proteomes" id="UP000284243"/>
    </source>
</evidence>
<dbReference type="PANTHER" id="PTHR12526">
    <property type="entry name" value="GLYCOSYLTRANSFERASE"/>
    <property type="match status" value="1"/>
</dbReference>
<evidence type="ECO:0000259" key="1">
    <source>
        <dbReference type="Pfam" id="PF00534"/>
    </source>
</evidence>
<dbReference type="Pfam" id="PF13477">
    <property type="entry name" value="Glyco_trans_4_2"/>
    <property type="match status" value="1"/>
</dbReference>
<dbReference type="GO" id="GO:0016757">
    <property type="term" value="F:glycosyltransferase activity"/>
    <property type="evidence" value="ECO:0007669"/>
    <property type="project" value="InterPro"/>
</dbReference>
<dbReference type="AlphaFoldDB" id="A0A412TKA4"/>
<gene>
    <name evidence="3" type="ORF">DWW57_17185</name>
</gene>
<dbReference type="Pfam" id="PF00534">
    <property type="entry name" value="Glycos_transf_1"/>
    <property type="match status" value="1"/>
</dbReference>
<accession>A0A412TKA4</accession>
<dbReference type="Gene3D" id="3.40.50.2000">
    <property type="entry name" value="Glycogen Phosphorylase B"/>
    <property type="match status" value="2"/>
</dbReference>
<organism evidence="3 4">
    <name type="scientific">Odoribacter splanchnicus</name>
    <dbReference type="NCBI Taxonomy" id="28118"/>
    <lineage>
        <taxon>Bacteria</taxon>
        <taxon>Pseudomonadati</taxon>
        <taxon>Bacteroidota</taxon>
        <taxon>Bacteroidia</taxon>
        <taxon>Bacteroidales</taxon>
        <taxon>Odoribacteraceae</taxon>
        <taxon>Odoribacter</taxon>
    </lineage>
</organism>
<feature type="domain" description="Glycosyltransferase subfamily 4-like N-terminal" evidence="2">
    <location>
        <begin position="8"/>
        <end position="147"/>
    </location>
</feature>
<dbReference type="EMBL" id="QRYC01000036">
    <property type="protein sequence ID" value="RGU54196.1"/>
    <property type="molecule type" value="Genomic_DNA"/>
</dbReference>
<sequence>MDNTHRKKVLFIANHKGFSKFNAPFMAWFKEQGWQVDNASPGIEIGDVDCQYDVDIQRTPFSWRNYRAYKRLKTIIELNHYDLIHVHTPMGAALGRLAAIKARKKGTKIIYTAHGFHFFKGAALKNWLLYYPMERLLSSFTDAVVTINDEDFKRAKKLNLAHGNIFHIDGVGVNLERFHPISKIEKYEIRKKIGLRDSDFVVLYVAQFIPRKNHQLIIHQIQNIVKTVPDFKVVFAGNGETLLQCKTLAEQMGVSKYIMFLGGRSDIPDLCGMADIHVSPSLQEGLAIGNIEAMATGCPLVLSNIRGHREVCRDGINGYLFDLNDPQKMTDSIIVLFQDKERYELIKATNLHDVHKFSVDCSVKSMARIYKSMVE</sequence>
<dbReference type="CDD" id="cd03808">
    <property type="entry name" value="GT4_CapM-like"/>
    <property type="match status" value="1"/>
</dbReference>
<evidence type="ECO:0000259" key="2">
    <source>
        <dbReference type="Pfam" id="PF13477"/>
    </source>
</evidence>
<keyword evidence="3" id="KW-0808">Transferase</keyword>
<reference evidence="3 4" key="1">
    <citation type="submission" date="2018-08" db="EMBL/GenBank/DDBJ databases">
        <title>A genome reference for cultivated species of the human gut microbiota.</title>
        <authorList>
            <person name="Zou Y."/>
            <person name="Xue W."/>
            <person name="Luo G."/>
        </authorList>
    </citation>
    <scope>NUCLEOTIDE SEQUENCE [LARGE SCALE GENOMIC DNA]</scope>
    <source>
        <strain evidence="3 4">AF16-14</strain>
    </source>
</reference>
<comment type="caution">
    <text evidence="3">The sequence shown here is derived from an EMBL/GenBank/DDBJ whole genome shotgun (WGS) entry which is preliminary data.</text>
</comment>
<proteinExistence type="predicted"/>
<dbReference type="InterPro" id="IPR001296">
    <property type="entry name" value="Glyco_trans_1"/>
</dbReference>
<dbReference type="RefSeq" id="WP_118160762.1">
    <property type="nucleotide sequence ID" value="NZ_JADNDE010000159.1"/>
</dbReference>
<dbReference type="PANTHER" id="PTHR12526:SF630">
    <property type="entry name" value="GLYCOSYLTRANSFERASE"/>
    <property type="match status" value="1"/>
</dbReference>
<protein>
    <submittedName>
        <fullName evidence="3">Glycosyltransferase family 1 protein</fullName>
    </submittedName>
</protein>
<evidence type="ECO:0000313" key="3">
    <source>
        <dbReference type="EMBL" id="RGU54196.1"/>
    </source>
</evidence>
<dbReference type="SUPFAM" id="SSF53756">
    <property type="entry name" value="UDP-Glycosyltransferase/glycogen phosphorylase"/>
    <property type="match status" value="1"/>
</dbReference>